<proteinExistence type="predicted"/>
<feature type="domain" description="FHA" evidence="1">
    <location>
        <begin position="25"/>
        <end position="75"/>
    </location>
</feature>
<organism evidence="2 3">
    <name type="scientific">Polyangium spumosum</name>
    <dbReference type="NCBI Taxonomy" id="889282"/>
    <lineage>
        <taxon>Bacteria</taxon>
        <taxon>Pseudomonadati</taxon>
        <taxon>Myxococcota</taxon>
        <taxon>Polyangia</taxon>
        <taxon>Polyangiales</taxon>
        <taxon>Polyangiaceae</taxon>
        <taxon>Polyangium</taxon>
    </lineage>
</organism>
<dbReference type="InterPro" id="IPR000253">
    <property type="entry name" value="FHA_dom"/>
</dbReference>
<dbReference type="Proteomes" id="UP000440224">
    <property type="component" value="Unassembled WGS sequence"/>
</dbReference>
<evidence type="ECO:0000313" key="2">
    <source>
        <dbReference type="EMBL" id="MRG96365.1"/>
    </source>
</evidence>
<keyword evidence="3" id="KW-1185">Reference proteome</keyword>
<dbReference type="AlphaFoldDB" id="A0A6N7Q188"/>
<sequence length="278" mass="31218">MRVIVRIEWGPKRWSKAVIDRGQTLHVGRSERAGLVVPHDDAMSGLHFALSWDGSRCELADLGSARGTILNGERISSGEVTHDDWIRAGATTFSVYFEGRARKLAREDDGDLVPATRKEEILSLLRSEPAPLYAVLDAARDERLKALLSCSPEDVTSLYDGAEGEELAEVAPYLVALPKDTWLLERLVREGWGRGLGIYLTSRRPFVEVRRQLRRLLLVSVKETSELLYFRFYEPRALAAALRGARGRQRQRLFGDAEAFVVEDEGDAPALVFRREDA</sequence>
<dbReference type="Pfam" id="PF13503">
    <property type="entry name" value="DUF4123"/>
    <property type="match status" value="1"/>
</dbReference>
<dbReference type="CDD" id="cd00060">
    <property type="entry name" value="FHA"/>
    <property type="match status" value="1"/>
</dbReference>
<dbReference type="SUPFAM" id="SSF49879">
    <property type="entry name" value="SMAD/FHA domain"/>
    <property type="match status" value="1"/>
</dbReference>
<evidence type="ECO:0000313" key="3">
    <source>
        <dbReference type="Proteomes" id="UP000440224"/>
    </source>
</evidence>
<dbReference type="PROSITE" id="PS50006">
    <property type="entry name" value="FHA_DOMAIN"/>
    <property type="match status" value="1"/>
</dbReference>
<accession>A0A6N7Q188</accession>
<name>A0A6N7Q188_9BACT</name>
<dbReference type="Gene3D" id="2.60.200.20">
    <property type="match status" value="1"/>
</dbReference>
<gene>
    <name evidence="2" type="ORF">GF068_31240</name>
</gene>
<dbReference type="InterPro" id="IPR025391">
    <property type="entry name" value="DUF4123"/>
</dbReference>
<protein>
    <submittedName>
        <fullName evidence="2">DUF4123 domain-containing protein</fullName>
    </submittedName>
</protein>
<dbReference type="SMART" id="SM00240">
    <property type="entry name" value="FHA"/>
    <property type="match status" value="1"/>
</dbReference>
<dbReference type="InterPro" id="IPR008984">
    <property type="entry name" value="SMAD_FHA_dom_sf"/>
</dbReference>
<evidence type="ECO:0000259" key="1">
    <source>
        <dbReference type="PROSITE" id="PS50006"/>
    </source>
</evidence>
<dbReference type="Pfam" id="PF00498">
    <property type="entry name" value="FHA"/>
    <property type="match status" value="1"/>
</dbReference>
<dbReference type="RefSeq" id="WP_153823172.1">
    <property type="nucleotide sequence ID" value="NZ_WJIE01000011.1"/>
</dbReference>
<dbReference type="EMBL" id="WJIE01000011">
    <property type="protein sequence ID" value="MRG96365.1"/>
    <property type="molecule type" value="Genomic_DNA"/>
</dbReference>
<reference evidence="2 3" key="1">
    <citation type="submission" date="2019-10" db="EMBL/GenBank/DDBJ databases">
        <title>A soil myxobacterium in the family Polyangiaceae.</title>
        <authorList>
            <person name="Li Y."/>
            <person name="Wang J."/>
        </authorList>
    </citation>
    <scope>NUCLEOTIDE SEQUENCE [LARGE SCALE GENOMIC DNA]</scope>
    <source>
        <strain evidence="2 3">DSM 14734</strain>
    </source>
</reference>
<comment type="caution">
    <text evidence="2">The sequence shown here is derived from an EMBL/GenBank/DDBJ whole genome shotgun (WGS) entry which is preliminary data.</text>
</comment>
<dbReference type="OrthoDB" id="955748at2"/>